<evidence type="ECO:0000256" key="5">
    <source>
        <dbReference type="ARBA" id="ARBA00022857"/>
    </source>
</evidence>
<evidence type="ECO:0000313" key="13">
    <source>
        <dbReference type="EMBL" id="KAJ6641866.1"/>
    </source>
</evidence>
<dbReference type="GO" id="GO:0080019">
    <property type="term" value="F:alcohol-forming very long-chain fatty acyl-CoA reductase activity"/>
    <property type="evidence" value="ECO:0007669"/>
    <property type="project" value="InterPro"/>
</dbReference>
<evidence type="ECO:0000256" key="3">
    <source>
        <dbReference type="ARBA" id="ARBA00022516"/>
    </source>
</evidence>
<dbReference type="GO" id="GO:0016020">
    <property type="term" value="C:membrane"/>
    <property type="evidence" value="ECO:0007669"/>
    <property type="project" value="UniProtKB-SubCell"/>
</dbReference>
<comment type="caution">
    <text evidence="13">The sequence shown here is derived from an EMBL/GenBank/DDBJ whole genome shotgun (WGS) entry which is preliminary data.</text>
</comment>
<dbReference type="InterPro" id="IPR013120">
    <property type="entry name" value="FAR_NAD-bd"/>
</dbReference>
<sequence>MDIVTRKNEENRKLSESNLRDIDNKSSELQNFYNGKNVFVTGGTGFLGKMLIDKLLRTCPGIENIYLLVRPKKGKDIHTRLDEIFDDLVFERLREEVPKFRHKIVAIGGDCALAGLGLHLNDRQTLISNVQMVFHAAATVRFDEKLKLAVSINVCGTQEVLELCTHMTKLEVVMHVSTVYSNCHVRFIEEKFYKFPFHFNDLNRLIEKLDDKSLEEVTPTILGKWPNTYTFTKALAEEVIRLNGKNLPMGLFRPAIVTSSAKEPVVGYIDNLYGPTGVVYGAGTGVLRTMHCDRDIVANIVPVDMTVNALIVAAWDVALNQDTSRNVEDIPVYNYVSSVEKPLTWGEFNDLNIKHGFKYPFSTAIWYISFHTHKTAMMNRIYVIFLHILPAMLIDSLALCVGQRPQLLKVYKKIHKFADVISFFATNEWMFTNNNVQRMWTRLTNRDQELFNFNIRNLDWVEYLHHYIPGMRKYLLKDDMSTVEAARRKWNR</sequence>
<evidence type="ECO:0000256" key="2">
    <source>
        <dbReference type="ARBA" id="ARBA00005928"/>
    </source>
</evidence>
<evidence type="ECO:0000259" key="11">
    <source>
        <dbReference type="Pfam" id="PF03015"/>
    </source>
</evidence>
<dbReference type="GO" id="GO:0005777">
    <property type="term" value="C:peroxisome"/>
    <property type="evidence" value="ECO:0007669"/>
    <property type="project" value="TreeGrafter"/>
</dbReference>
<accession>A0A9Q0N213</accession>
<feature type="domain" description="Fatty acyl-CoA reductase C-terminal" evidence="11">
    <location>
        <begin position="386"/>
        <end position="478"/>
    </location>
</feature>
<keyword evidence="5 10" id="KW-0521">NADP</keyword>
<reference evidence="13" key="1">
    <citation type="submission" date="2022-07" db="EMBL/GenBank/DDBJ databases">
        <authorList>
            <person name="Trinca V."/>
            <person name="Uliana J.V.C."/>
            <person name="Torres T.T."/>
            <person name="Ward R.J."/>
            <person name="Monesi N."/>
        </authorList>
    </citation>
    <scope>NUCLEOTIDE SEQUENCE</scope>
    <source>
        <strain evidence="13">HSMRA1968</strain>
        <tissue evidence="13">Whole embryos</tissue>
    </source>
</reference>
<evidence type="ECO:0000313" key="14">
    <source>
        <dbReference type="Proteomes" id="UP001151699"/>
    </source>
</evidence>
<dbReference type="OrthoDB" id="429813at2759"/>
<dbReference type="Gene3D" id="3.40.50.720">
    <property type="entry name" value="NAD(P)-binding Rossmann-like Domain"/>
    <property type="match status" value="1"/>
</dbReference>
<evidence type="ECO:0000256" key="1">
    <source>
        <dbReference type="ARBA" id="ARBA00004141"/>
    </source>
</evidence>
<keyword evidence="8 10" id="KW-0472">Membrane</keyword>
<dbReference type="FunFam" id="3.40.50.720:FF:000143">
    <property type="entry name" value="Fatty acyl-CoA reductase"/>
    <property type="match status" value="1"/>
</dbReference>
<comment type="function">
    <text evidence="10">Catalyzes the reduction of fatty acyl-CoA to fatty alcohols.</text>
</comment>
<gene>
    <name evidence="13" type="primary">wat_5</name>
    <name evidence="13" type="ORF">Bhyg_06811</name>
</gene>
<evidence type="ECO:0000256" key="6">
    <source>
        <dbReference type="ARBA" id="ARBA00022989"/>
    </source>
</evidence>
<organism evidence="13 14">
    <name type="scientific">Pseudolycoriella hygida</name>
    <dbReference type="NCBI Taxonomy" id="35572"/>
    <lineage>
        <taxon>Eukaryota</taxon>
        <taxon>Metazoa</taxon>
        <taxon>Ecdysozoa</taxon>
        <taxon>Arthropoda</taxon>
        <taxon>Hexapoda</taxon>
        <taxon>Insecta</taxon>
        <taxon>Pterygota</taxon>
        <taxon>Neoptera</taxon>
        <taxon>Endopterygota</taxon>
        <taxon>Diptera</taxon>
        <taxon>Nematocera</taxon>
        <taxon>Sciaroidea</taxon>
        <taxon>Sciaridae</taxon>
        <taxon>Pseudolycoriella</taxon>
    </lineage>
</organism>
<dbReference type="PANTHER" id="PTHR11011">
    <property type="entry name" value="MALE STERILITY PROTEIN 2-RELATED"/>
    <property type="match status" value="1"/>
</dbReference>
<proteinExistence type="inferred from homology"/>
<keyword evidence="4 10" id="KW-0812">Transmembrane</keyword>
<dbReference type="CDD" id="cd09071">
    <property type="entry name" value="FAR_C"/>
    <property type="match status" value="1"/>
</dbReference>
<keyword evidence="10" id="KW-0560">Oxidoreductase</keyword>
<keyword evidence="7 10" id="KW-0443">Lipid metabolism</keyword>
<dbReference type="EMBL" id="WJQU01000002">
    <property type="protein sequence ID" value="KAJ6641866.1"/>
    <property type="molecule type" value="Genomic_DNA"/>
</dbReference>
<evidence type="ECO:0000256" key="4">
    <source>
        <dbReference type="ARBA" id="ARBA00022692"/>
    </source>
</evidence>
<name>A0A9Q0N213_9DIPT</name>
<feature type="transmembrane region" description="Helical" evidence="10">
    <location>
        <begin position="381"/>
        <end position="402"/>
    </location>
</feature>
<keyword evidence="6 10" id="KW-1133">Transmembrane helix</keyword>
<dbReference type="Pfam" id="PF03015">
    <property type="entry name" value="Sterile"/>
    <property type="match status" value="1"/>
</dbReference>
<protein>
    <recommendedName>
        <fullName evidence="10">Fatty acyl-CoA reductase</fullName>
        <ecNumber evidence="10">1.2.1.84</ecNumber>
    </recommendedName>
</protein>
<dbReference type="InterPro" id="IPR026055">
    <property type="entry name" value="FAR"/>
</dbReference>
<evidence type="ECO:0000259" key="12">
    <source>
        <dbReference type="Pfam" id="PF07993"/>
    </source>
</evidence>
<dbReference type="EC" id="1.2.1.84" evidence="10"/>
<dbReference type="InterPro" id="IPR036291">
    <property type="entry name" value="NAD(P)-bd_dom_sf"/>
</dbReference>
<dbReference type="AlphaFoldDB" id="A0A9Q0N213"/>
<dbReference type="Proteomes" id="UP001151699">
    <property type="component" value="Chromosome B"/>
</dbReference>
<comment type="similarity">
    <text evidence="2 10">Belongs to the fatty acyl-CoA reductase family.</text>
</comment>
<dbReference type="InterPro" id="IPR033640">
    <property type="entry name" value="FAR_C"/>
</dbReference>
<dbReference type="GO" id="GO:0102965">
    <property type="term" value="F:alcohol-forming long-chain fatty acyl-CoA reductase activity"/>
    <property type="evidence" value="ECO:0007669"/>
    <property type="project" value="UniProtKB-EC"/>
</dbReference>
<evidence type="ECO:0000256" key="10">
    <source>
        <dbReference type="RuleBase" id="RU363097"/>
    </source>
</evidence>
<feature type="domain" description="Thioester reductase (TE)" evidence="12">
    <location>
        <begin position="40"/>
        <end position="309"/>
    </location>
</feature>
<dbReference type="SUPFAM" id="SSF51735">
    <property type="entry name" value="NAD(P)-binding Rossmann-fold domains"/>
    <property type="match status" value="1"/>
</dbReference>
<keyword evidence="3 10" id="KW-0444">Lipid biosynthesis</keyword>
<comment type="subcellular location">
    <subcellularLocation>
        <location evidence="1">Membrane</location>
        <topology evidence="1">Multi-pass membrane protein</topology>
    </subcellularLocation>
</comment>
<evidence type="ECO:0000256" key="9">
    <source>
        <dbReference type="ARBA" id="ARBA00052530"/>
    </source>
</evidence>
<dbReference type="GO" id="GO:0035336">
    <property type="term" value="P:long-chain fatty-acyl-CoA metabolic process"/>
    <property type="evidence" value="ECO:0007669"/>
    <property type="project" value="TreeGrafter"/>
</dbReference>
<dbReference type="CDD" id="cd05236">
    <property type="entry name" value="FAR-N_SDR_e"/>
    <property type="match status" value="1"/>
</dbReference>
<comment type="catalytic activity">
    <reaction evidence="9 10">
        <text>a long-chain fatty acyl-CoA + 2 NADPH + 2 H(+) = a long-chain primary fatty alcohol + 2 NADP(+) + CoA</text>
        <dbReference type="Rhea" id="RHEA:52716"/>
        <dbReference type="ChEBI" id="CHEBI:15378"/>
        <dbReference type="ChEBI" id="CHEBI:57287"/>
        <dbReference type="ChEBI" id="CHEBI:57783"/>
        <dbReference type="ChEBI" id="CHEBI:58349"/>
        <dbReference type="ChEBI" id="CHEBI:77396"/>
        <dbReference type="ChEBI" id="CHEBI:83139"/>
        <dbReference type="EC" id="1.2.1.84"/>
    </reaction>
</comment>
<dbReference type="PANTHER" id="PTHR11011:SF60">
    <property type="entry name" value="FATTY ACYL-COA REDUCTASE-RELATED"/>
    <property type="match status" value="1"/>
</dbReference>
<dbReference type="Pfam" id="PF07993">
    <property type="entry name" value="NAD_binding_4"/>
    <property type="match status" value="1"/>
</dbReference>
<keyword evidence="14" id="KW-1185">Reference proteome</keyword>
<evidence type="ECO:0000256" key="7">
    <source>
        <dbReference type="ARBA" id="ARBA00023098"/>
    </source>
</evidence>
<evidence type="ECO:0000256" key="8">
    <source>
        <dbReference type="ARBA" id="ARBA00023136"/>
    </source>
</evidence>